<dbReference type="GO" id="GO:0006313">
    <property type="term" value="P:DNA transposition"/>
    <property type="evidence" value="ECO:0007669"/>
    <property type="project" value="InterPro"/>
</dbReference>
<reference evidence="6" key="1">
    <citation type="submission" date="2022-10" db="EMBL/GenBank/DDBJ databases">
        <title>Comparative genomic analysis of Cohnella hashimotonis sp. nov., isolated from the International Space Station.</title>
        <authorList>
            <person name="Simpson A."/>
            <person name="Venkateswaran K."/>
        </authorList>
    </citation>
    <scope>NUCLEOTIDE SEQUENCE</scope>
    <source>
        <strain evidence="6">DSM 28161</strain>
    </source>
</reference>
<dbReference type="GO" id="GO:0004803">
    <property type="term" value="F:transposase activity"/>
    <property type="evidence" value="ECO:0007669"/>
    <property type="project" value="InterPro"/>
</dbReference>
<evidence type="ECO:0000256" key="3">
    <source>
        <dbReference type="ARBA" id="ARBA00023125"/>
    </source>
</evidence>
<keyword evidence="4" id="KW-0233">DNA recombination</keyword>
<keyword evidence="2" id="KW-0815">Transposition</keyword>
<dbReference type="GO" id="GO:0003677">
    <property type="term" value="F:DNA binding"/>
    <property type="evidence" value="ECO:0007669"/>
    <property type="project" value="UniProtKB-KW"/>
</dbReference>
<dbReference type="InterPro" id="IPR012337">
    <property type="entry name" value="RNaseH-like_sf"/>
</dbReference>
<sequence length="352" mass="40989">MFTQMRSDELKEKTRKSEKDFRRNRKIGFFPLVALILRMVRKSTQLELDEFREMFMLEEAAKTTYTKQSFSEARQKLLPEAFTLLNDELIRAYYEDGEFKTYLGFRLLAMDGSVMELPNTEETQVRYGYTTTYKVGFRIARALSSHLYDVENKLVLSSCLSRYDDNERSLAKRNIEHMLGLETAPVRNLILFDRGYPSAEFILYLQEKGISYLVRAQGSFYKEIVNTSLPDKVVTIEISKARAKELKKQGTPIAPGTVLHVRVVKVELSSGETEILLTYVNAEELSYEACKPLYFKRWGIEMRFDDLKHKFEIENFSGQKPQIIEQDFYATILLSNMASVMEQEAEEQMKES</sequence>
<dbReference type="PANTHER" id="PTHR33258">
    <property type="entry name" value="TRANSPOSASE INSL FOR INSERTION SEQUENCE ELEMENT IS186A-RELATED"/>
    <property type="match status" value="1"/>
</dbReference>
<evidence type="ECO:0000256" key="2">
    <source>
        <dbReference type="ARBA" id="ARBA00022578"/>
    </source>
</evidence>
<name>A0A9X4KUH6_9BACL</name>
<dbReference type="AlphaFoldDB" id="A0A9X4KUH6"/>
<organism evidence="6 7">
    <name type="scientific">Cohnella rhizosphaerae</name>
    <dbReference type="NCBI Taxonomy" id="1457232"/>
    <lineage>
        <taxon>Bacteria</taxon>
        <taxon>Bacillati</taxon>
        <taxon>Bacillota</taxon>
        <taxon>Bacilli</taxon>
        <taxon>Bacillales</taxon>
        <taxon>Paenibacillaceae</taxon>
        <taxon>Cohnella</taxon>
    </lineage>
</organism>
<dbReference type="EMBL" id="JAPDIA010000007">
    <property type="protein sequence ID" value="MDG0811112.1"/>
    <property type="molecule type" value="Genomic_DNA"/>
</dbReference>
<dbReference type="InterPro" id="IPR047952">
    <property type="entry name" value="Transpos_IS4"/>
</dbReference>
<dbReference type="RefSeq" id="WP_277534883.1">
    <property type="nucleotide sequence ID" value="NZ_JAPDIA010000007.1"/>
</dbReference>
<proteinExistence type="inferred from homology"/>
<gene>
    <name evidence="6" type="ORF">OMP40_18390</name>
</gene>
<evidence type="ECO:0000256" key="4">
    <source>
        <dbReference type="ARBA" id="ARBA00023172"/>
    </source>
</evidence>
<evidence type="ECO:0000259" key="5">
    <source>
        <dbReference type="Pfam" id="PF01609"/>
    </source>
</evidence>
<dbReference type="Proteomes" id="UP001153404">
    <property type="component" value="Unassembled WGS sequence"/>
</dbReference>
<feature type="domain" description="Transposase IS4-like" evidence="5">
    <location>
        <begin position="106"/>
        <end position="337"/>
    </location>
</feature>
<evidence type="ECO:0000313" key="7">
    <source>
        <dbReference type="Proteomes" id="UP001153404"/>
    </source>
</evidence>
<dbReference type="Pfam" id="PF01609">
    <property type="entry name" value="DDE_Tnp_1"/>
    <property type="match status" value="1"/>
</dbReference>
<comment type="similarity">
    <text evidence="1">Belongs to the transposase 11 family.</text>
</comment>
<comment type="caution">
    <text evidence="6">The sequence shown here is derived from an EMBL/GenBank/DDBJ whole genome shotgun (WGS) entry which is preliminary data.</text>
</comment>
<keyword evidence="3" id="KW-0238">DNA-binding</keyword>
<keyword evidence="7" id="KW-1185">Reference proteome</keyword>
<evidence type="ECO:0000313" key="6">
    <source>
        <dbReference type="EMBL" id="MDG0811112.1"/>
    </source>
</evidence>
<dbReference type="NCBIfam" id="NF033592">
    <property type="entry name" value="transpos_IS4_1"/>
    <property type="match status" value="1"/>
</dbReference>
<accession>A0A9X4KUH6</accession>
<protein>
    <submittedName>
        <fullName evidence="6">IS4 family transposase</fullName>
    </submittedName>
</protein>
<evidence type="ECO:0000256" key="1">
    <source>
        <dbReference type="ARBA" id="ARBA00010075"/>
    </source>
</evidence>
<dbReference type="InterPro" id="IPR002559">
    <property type="entry name" value="Transposase_11"/>
</dbReference>
<dbReference type="SUPFAM" id="SSF53098">
    <property type="entry name" value="Ribonuclease H-like"/>
    <property type="match status" value="1"/>
</dbReference>
<dbReference type="PANTHER" id="PTHR33258:SF1">
    <property type="entry name" value="TRANSPOSASE INSL FOR INSERTION SEQUENCE ELEMENT IS186A-RELATED"/>
    <property type="match status" value="1"/>
</dbReference>